<accession>A0AAE0K3G6</accession>
<dbReference type="Pfam" id="PF09830">
    <property type="entry name" value="ATP_transf"/>
    <property type="match status" value="1"/>
</dbReference>
<evidence type="ECO:0000259" key="2">
    <source>
        <dbReference type="Pfam" id="PF09830"/>
    </source>
</evidence>
<protein>
    <submittedName>
        <fullName evidence="4">HIT-like domain-containing protein</fullName>
    </submittedName>
</protein>
<organism evidence="4 5">
    <name type="scientific">Lasiosphaeria ovina</name>
    <dbReference type="NCBI Taxonomy" id="92902"/>
    <lineage>
        <taxon>Eukaryota</taxon>
        <taxon>Fungi</taxon>
        <taxon>Dikarya</taxon>
        <taxon>Ascomycota</taxon>
        <taxon>Pezizomycotina</taxon>
        <taxon>Sordariomycetes</taxon>
        <taxon>Sordariomycetidae</taxon>
        <taxon>Sordariales</taxon>
        <taxon>Lasiosphaeriaceae</taxon>
        <taxon>Lasiosphaeria</taxon>
    </lineage>
</organism>
<reference evidence="4" key="2">
    <citation type="submission" date="2023-06" db="EMBL/GenBank/DDBJ databases">
        <authorList>
            <consortium name="Lawrence Berkeley National Laboratory"/>
            <person name="Haridas S."/>
            <person name="Hensen N."/>
            <person name="Bonometti L."/>
            <person name="Westerberg I."/>
            <person name="Brannstrom I.O."/>
            <person name="Guillou S."/>
            <person name="Cros-Aarteil S."/>
            <person name="Calhoun S."/>
            <person name="Kuo A."/>
            <person name="Mondo S."/>
            <person name="Pangilinan J."/>
            <person name="Riley R."/>
            <person name="Labutti K."/>
            <person name="Andreopoulos B."/>
            <person name="Lipzen A."/>
            <person name="Chen C."/>
            <person name="Yanf M."/>
            <person name="Daum C."/>
            <person name="Ng V."/>
            <person name="Clum A."/>
            <person name="Steindorff A."/>
            <person name="Ohm R."/>
            <person name="Martin F."/>
            <person name="Silar P."/>
            <person name="Natvig D."/>
            <person name="Lalanne C."/>
            <person name="Gautier V."/>
            <person name="Ament-Velasquez S.L."/>
            <person name="Kruys A."/>
            <person name="Hutchinson M.I."/>
            <person name="Powell A.J."/>
            <person name="Barry K."/>
            <person name="Miller A.N."/>
            <person name="Grigoriev I.V."/>
            <person name="Debuchy R."/>
            <person name="Gladieux P."/>
            <person name="Thoren M.H."/>
            <person name="Johannesson H."/>
        </authorList>
    </citation>
    <scope>NUCLEOTIDE SEQUENCE</scope>
    <source>
        <strain evidence="4">CBS 958.72</strain>
    </source>
</reference>
<dbReference type="InterPro" id="IPR043171">
    <property type="entry name" value="Ap4A_phos1/2-like"/>
</dbReference>
<dbReference type="InterPro" id="IPR019200">
    <property type="entry name" value="ATP_adenylylTrfase_C"/>
</dbReference>
<dbReference type="Gene3D" id="3.30.428.70">
    <property type="match status" value="1"/>
</dbReference>
<dbReference type="InterPro" id="IPR036265">
    <property type="entry name" value="HIT-like_sf"/>
</dbReference>
<dbReference type="Proteomes" id="UP001287356">
    <property type="component" value="Unassembled WGS sequence"/>
</dbReference>
<evidence type="ECO:0000259" key="3">
    <source>
        <dbReference type="Pfam" id="PF19327"/>
    </source>
</evidence>
<evidence type="ECO:0000256" key="1">
    <source>
        <dbReference type="SAM" id="MobiDB-lite"/>
    </source>
</evidence>
<comment type="caution">
    <text evidence="4">The sequence shown here is derived from an EMBL/GenBank/DDBJ whole genome shotgun (WGS) entry which is preliminary data.</text>
</comment>
<evidence type="ECO:0000313" key="4">
    <source>
        <dbReference type="EMBL" id="KAK3369399.1"/>
    </source>
</evidence>
<name>A0AAE0K3G6_9PEZI</name>
<dbReference type="EMBL" id="JAULSN010000006">
    <property type="protein sequence ID" value="KAK3369399.1"/>
    <property type="molecule type" value="Genomic_DNA"/>
</dbReference>
<feature type="region of interest" description="Disordered" evidence="1">
    <location>
        <begin position="61"/>
        <end position="85"/>
    </location>
</feature>
<gene>
    <name evidence="4" type="ORF">B0T24DRAFT_681413</name>
</gene>
<dbReference type="GO" id="GO:0003877">
    <property type="term" value="F:ATP:ADP adenylyltransferase activity"/>
    <property type="evidence" value="ECO:0007669"/>
    <property type="project" value="InterPro"/>
</dbReference>
<dbReference type="GO" id="GO:0005524">
    <property type="term" value="F:ATP binding"/>
    <property type="evidence" value="ECO:0007669"/>
    <property type="project" value="InterPro"/>
</dbReference>
<feature type="domain" description="Ap4A phosphorylase 1/2 N-terminal" evidence="3">
    <location>
        <begin position="11"/>
        <end position="179"/>
    </location>
</feature>
<dbReference type="InterPro" id="IPR009163">
    <property type="entry name" value="Ap4A_phos1/2"/>
</dbReference>
<reference evidence="4" key="1">
    <citation type="journal article" date="2023" name="Mol. Phylogenet. Evol.">
        <title>Genome-scale phylogeny and comparative genomics of the fungal order Sordariales.</title>
        <authorList>
            <person name="Hensen N."/>
            <person name="Bonometti L."/>
            <person name="Westerberg I."/>
            <person name="Brannstrom I.O."/>
            <person name="Guillou S."/>
            <person name="Cros-Aarteil S."/>
            <person name="Calhoun S."/>
            <person name="Haridas S."/>
            <person name="Kuo A."/>
            <person name="Mondo S."/>
            <person name="Pangilinan J."/>
            <person name="Riley R."/>
            <person name="LaButti K."/>
            <person name="Andreopoulos B."/>
            <person name="Lipzen A."/>
            <person name="Chen C."/>
            <person name="Yan M."/>
            <person name="Daum C."/>
            <person name="Ng V."/>
            <person name="Clum A."/>
            <person name="Steindorff A."/>
            <person name="Ohm R.A."/>
            <person name="Martin F."/>
            <person name="Silar P."/>
            <person name="Natvig D.O."/>
            <person name="Lalanne C."/>
            <person name="Gautier V."/>
            <person name="Ament-Velasquez S.L."/>
            <person name="Kruys A."/>
            <person name="Hutchinson M.I."/>
            <person name="Powell A.J."/>
            <person name="Barry K."/>
            <person name="Miller A.N."/>
            <person name="Grigoriev I.V."/>
            <person name="Debuchy R."/>
            <person name="Gladieux P."/>
            <person name="Hiltunen Thoren M."/>
            <person name="Johannesson H."/>
        </authorList>
    </citation>
    <scope>NUCLEOTIDE SEQUENCE</scope>
    <source>
        <strain evidence="4">CBS 958.72</strain>
    </source>
</reference>
<dbReference type="GO" id="GO:0009117">
    <property type="term" value="P:nucleotide metabolic process"/>
    <property type="evidence" value="ECO:0007669"/>
    <property type="project" value="InterPro"/>
</dbReference>
<evidence type="ECO:0000313" key="5">
    <source>
        <dbReference type="Proteomes" id="UP001287356"/>
    </source>
</evidence>
<feature type="compositionally biased region" description="Gly residues" evidence="1">
    <location>
        <begin position="194"/>
        <end position="205"/>
    </location>
</feature>
<dbReference type="InterPro" id="IPR045759">
    <property type="entry name" value="Ap4A_phos1/2_N"/>
</dbReference>
<dbReference type="AlphaFoldDB" id="A0AAE0K3G6"/>
<dbReference type="PANTHER" id="PTHR38420">
    <property type="entry name" value="AP-4-A PHOSPHORYLASE II"/>
    <property type="match status" value="1"/>
</dbReference>
<keyword evidence="5" id="KW-1185">Reference proteome</keyword>
<dbReference type="SUPFAM" id="SSF54197">
    <property type="entry name" value="HIT-like"/>
    <property type="match status" value="1"/>
</dbReference>
<dbReference type="Pfam" id="PF19327">
    <property type="entry name" value="Ap4A_phos_N"/>
    <property type="match status" value="1"/>
</dbReference>
<dbReference type="PANTHER" id="PTHR38420:SF3">
    <property type="entry name" value="5',5'''-P-1,P-4-TETRAPHOSPHATE PHOSPHORYLASE 2"/>
    <property type="match status" value="1"/>
</dbReference>
<feature type="domain" description="ATP adenylyltransferase C-terminal" evidence="2">
    <location>
        <begin position="225"/>
        <end position="373"/>
    </location>
</feature>
<sequence>MPSYPGAVPLLAPKNLHELVRTAFNRARASGDVNFYPTQAAVLAVNSVPFQLRFAPSLANKPKGAPLPPPQHNASPSPAKPFDPFDNPPTPLLITSLGASHILVLNKFAVVPEHAIVATRAFAPQTHLLAPADLAAVYACIDAYDREEEGGQLFAFFNSGTHSGASQPHRHVQLLPVERMRDGLPDTHTSSSSSGGGDGETGGSAGVEWTDVLANGLLDENTRTRLPFRTFAQRIRNSGSPAPDADALHAAYLALYSQACAAVSPHGHHHDVDGIIQEEGEARISYNLAMTRDAMVVVPRLAEGGEITVPSSPASASGGGGGGGATPRKTIGKLALNGTVLAGTALVKSAAEWDALRQDPGQVLNILARIGVPWENDGGGAPPSSPLSSL</sequence>
<proteinExistence type="predicted"/>
<feature type="region of interest" description="Disordered" evidence="1">
    <location>
        <begin position="182"/>
        <end position="206"/>
    </location>
</feature>